<dbReference type="PROSITE" id="PS50109">
    <property type="entry name" value="HIS_KIN"/>
    <property type="match status" value="1"/>
</dbReference>
<keyword evidence="12" id="KW-0902">Two-component regulatory system</keyword>
<evidence type="ECO:0000256" key="13">
    <source>
        <dbReference type="ARBA" id="ARBA00023136"/>
    </source>
</evidence>
<evidence type="ECO:0000256" key="4">
    <source>
        <dbReference type="ARBA" id="ARBA00022475"/>
    </source>
</evidence>
<dbReference type="Gene3D" id="3.30.450.20">
    <property type="entry name" value="PAS domain"/>
    <property type="match status" value="1"/>
</dbReference>
<dbReference type="SUPFAM" id="SSF52172">
    <property type="entry name" value="CheY-like"/>
    <property type="match status" value="1"/>
</dbReference>
<dbReference type="InterPro" id="IPR003661">
    <property type="entry name" value="HisK_dim/P_dom"/>
</dbReference>
<dbReference type="CDD" id="cd16922">
    <property type="entry name" value="HATPase_EvgS-ArcB-TorS-like"/>
    <property type="match status" value="1"/>
</dbReference>
<keyword evidence="10" id="KW-0067">ATP-binding</keyword>
<dbReference type="PROSITE" id="PS50110">
    <property type="entry name" value="RESPONSE_REGULATORY"/>
    <property type="match status" value="1"/>
</dbReference>
<dbReference type="Pfam" id="PF02518">
    <property type="entry name" value="HATPase_c"/>
    <property type="match status" value="1"/>
</dbReference>
<dbReference type="InterPro" id="IPR049871">
    <property type="entry name" value="BvgS-like_periplasmic2"/>
</dbReference>
<evidence type="ECO:0000256" key="12">
    <source>
        <dbReference type="ARBA" id="ARBA00023012"/>
    </source>
</evidence>
<evidence type="ECO:0000313" key="14">
    <source>
        <dbReference type="EMBL" id="BBR39778.1"/>
    </source>
</evidence>
<dbReference type="EC" id="2.7.13.3" evidence="3"/>
<dbReference type="Pfam" id="PF01627">
    <property type="entry name" value="Hpt"/>
    <property type="match status" value="1"/>
</dbReference>
<keyword evidence="13" id="KW-0472">Membrane</keyword>
<dbReference type="InterPro" id="IPR036890">
    <property type="entry name" value="HATPase_C_sf"/>
</dbReference>
<gene>
    <name evidence="14" type="ORF">WP3W19E03_23030</name>
</gene>
<keyword evidence="9 14" id="KW-0418">Kinase</keyword>
<dbReference type="CDD" id="cd13707">
    <property type="entry name" value="PBP2_BvgS_D2"/>
    <property type="match status" value="1"/>
</dbReference>
<proteinExistence type="predicted"/>
<evidence type="ECO:0000256" key="10">
    <source>
        <dbReference type="ARBA" id="ARBA00022840"/>
    </source>
</evidence>
<dbReference type="InterPro" id="IPR036641">
    <property type="entry name" value="HPT_dom_sf"/>
</dbReference>
<evidence type="ECO:0000256" key="8">
    <source>
        <dbReference type="ARBA" id="ARBA00022692"/>
    </source>
</evidence>
<name>A0A6S5YUG8_AERVE</name>
<evidence type="ECO:0000256" key="1">
    <source>
        <dbReference type="ARBA" id="ARBA00000085"/>
    </source>
</evidence>
<dbReference type="SMART" id="SM00387">
    <property type="entry name" value="HATPase_c"/>
    <property type="match status" value="1"/>
</dbReference>
<evidence type="ECO:0000256" key="7">
    <source>
        <dbReference type="ARBA" id="ARBA00022679"/>
    </source>
</evidence>
<accession>A0A6S5YUG8</accession>
<dbReference type="SUPFAM" id="SSF55785">
    <property type="entry name" value="PYP-like sensor domain (PAS domain)"/>
    <property type="match status" value="1"/>
</dbReference>
<organism evidence="14 15">
    <name type="scientific">Aeromonas veronii</name>
    <dbReference type="NCBI Taxonomy" id="654"/>
    <lineage>
        <taxon>Bacteria</taxon>
        <taxon>Pseudomonadati</taxon>
        <taxon>Pseudomonadota</taxon>
        <taxon>Gammaproteobacteria</taxon>
        <taxon>Aeromonadales</taxon>
        <taxon>Aeromonadaceae</taxon>
        <taxon>Aeromonas</taxon>
    </lineage>
</organism>
<sequence length="1333" mass="148389">MPGFCFQMTKFPLLLLTSVLVMPLQAKPPQSTRLQTTVLPLAPATQAYVDSITQLEICYPATLPPPYLLAGGGLLKDRIAKLAAVLPVPLKVHELPDWQAVRDALLRGHCDIVPHVGPISTVLPDMLVSRAMMETDAAILYRGDLEHATFLVPAATSSGRMLRALYPNAVIRQLPKGEDLYSALESGKGNAYLGDYLQLRYLMREFPADGLRLRRLLGDERVVSYRLMMRGEPELARLIDTAIRYMPAGSLYADLGRYLDQGSLYVNQLHFSDTEQAWLSGRGRTVRLVVNPELMPYSGVNELGEAKGWSADVLRWVTQETGLKYQLVAAASKAEAIEKLRRGEADMMAGLPESPALTDEFIFSRTISINRFALISKRKVVADHITQLKRQRILVPESLYDPSLLALLGDQEWLRTDGLEQGLAVIKQGKADAMLSELYQLQYPQRTNLLEGLDIEELEDRFGLGFAINKDQTELAGVMDRNLMALTSTQIDELNQRWRRLLVVQQPGVSYAAWFGSIAMALLISGIVIGGIWRSRQQLAREVAQRHAAEKALAIESELRETMFQALPVPVYLRNSEGKVIKSNKQGRRLALRYSQQLMLPPVQPQKSEGELVLGDQVFAYAQHPLRLDKQAPATDLIALSDISVLREQARFLRQAERRLRALTNTVPGVVLQFMFERGRVGAIEFISRGCYELLGLASQQIRREPKRVLAMLEREDRSRVRREMFAMLQAGKPFAFTLRYHHPTKGVRWLQLYGRGRSQPQGWRIYAVMQDATARVEQDQALQHSHEQAQQAVQAKGRFLAAISHEIRTPMNAILGLLEWLATTPLSQEQGSALARVRQAGDELLGLLNDVLDFSRNESRQLSLSPQPTDFAELCEHVAAVHWTKARAKGLQLRLQLDPALPALQTLDPHRVRQVLHNLLSNAIKFSQRGEVVLWAELADAILRFGVDDQGPGITARMRPTLFMPFEQFAVEGQLRAPGTGLGLAICKQLIEQMGGLIDVEGRVGGGSRFFCELPLKRVAQEPEWQPRVRQLALSLPHDEAEALSPWLSRLGIATVSNAVDTLQAEVDEQGLYYWAWQGESWVPGTIITLLQPRLTPEQPIAGTQPGLGMRVLLVEDHDVNRELISLQLGQLGASVITAANGQLALDLLAQHEVDFVLTDLQMPVMNGAELCRALRQSDRWARLPVYVITADLSEQAANELQSCGCDGHLDKPVALKELATLLRHIARAGGNAVAPTPVVSLLTDELAALYLKATRDDLAELERCCAEEDEVGVNAALHKLKGAARMVGATALVAVIEEWQQAPHPALQARLNRALDEFSQQFSKRAQDDHH</sequence>
<dbReference type="InterPro" id="IPR005467">
    <property type="entry name" value="His_kinase_dom"/>
</dbReference>
<dbReference type="InterPro" id="IPR035965">
    <property type="entry name" value="PAS-like_dom_sf"/>
</dbReference>
<keyword evidence="5" id="KW-0997">Cell inner membrane</keyword>
<keyword evidence="11" id="KW-1133">Transmembrane helix</keyword>
<dbReference type="InterPro" id="IPR001638">
    <property type="entry name" value="Solute-binding_3/MltF_N"/>
</dbReference>
<dbReference type="Gene3D" id="1.20.120.160">
    <property type="entry name" value="HPT domain"/>
    <property type="match status" value="1"/>
</dbReference>
<dbReference type="InterPro" id="IPR036097">
    <property type="entry name" value="HisK_dim/P_sf"/>
</dbReference>
<keyword evidence="10" id="KW-0547">Nucleotide-binding</keyword>
<comment type="subcellular location">
    <subcellularLocation>
        <location evidence="2">Cell inner membrane</location>
        <topology evidence="2">Multi-pass membrane protein</topology>
    </subcellularLocation>
</comment>
<evidence type="ECO:0000256" key="6">
    <source>
        <dbReference type="ARBA" id="ARBA00022553"/>
    </source>
</evidence>
<dbReference type="Gene3D" id="3.40.50.2300">
    <property type="match status" value="1"/>
</dbReference>
<dbReference type="SMART" id="SM00448">
    <property type="entry name" value="REC"/>
    <property type="match status" value="1"/>
</dbReference>
<dbReference type="PRINTS" id="PR00344">
    <property type="entry name" value="BCTRLSENSOR"/>
</dbReference>
<dbReference type="Pfam" id="PF00072">
    <property type="entry name" value="Response_reg"/>
    <property type="match status" value="1"/>
</dbReference>
<dbReference type="InterPro" id="IPR008207">
    <property type="entry name" value="Sig_transdc_His_kin_Hpt_dom"/>
</dbReference>
<dbReference type="RefSeq" id="WP_182937477.1">
    <property type="nucleotide sequence ID" value="NZ_AP022038.1"/>
</dbReference>
<dbReference type="SUPFAM" id="SSF47384">
    <property type="entry name" value="Homodimeric domain of signal transducing histidine kinase"/>
    <property type="match status" value="1"/>
</dbReference>
<dbReference type="SUPFAM" id="SSF47226">
    <property type="entry name" value="Histidine-containing phosphotransfer domain, HPT domain"/>
    <property type="match status" value="1"/>
</dbReference>
<keyword evidence="4" id="KW-1003">Cell membrane</keyword>
<dbReference type="GO" id="GO:0009927">
    <property type="term" value="F:histidine phosphotransfer kinase activity"/>
    <property type="evidence" value="ECO:0007669"/>
    <property type="project" value="TreeGrafter"/>
</dbReference>
<dbReference type="InterPro" id="IPR013655">
    <property type="entry name" value="PAS_fold_3"/>
</dbReference>
<dbReference type="InterPro" id="IPR000014">
    <property type="entry name" value="PAS"/>
</dbReference>
<dbReference type="Pfam" id="PF00497">
    <property type="entry name" value="SBP_bac_3"/>
    <property type="match status" value="1"/>
</dbReference>
<reference evidence="14 15" key="1">
    <citation type="submission" date="2019-12" db="EMBL/GenBank/DDBJ databases">
        <title>complete genome sequences of Aeromonas veronii str. WP3-W19-ESBL-03 isolated from wastewater treatment plant effluent.</title>
        <authorList>
            <person name="Sekizuka T."/>
            <person name="Itokawa K."/>
            <person name="Yatsu K."/>
            <person name="Inamine Y."/>
            <person name="Kuroda M."/>
        </authorList>
    </citation>
    <scope>NUCLEOTIDE SEQUENCE [LARGE SCALE GENOMIC DNA]</scope>
    <source>
        <strain evidence="14 15">WP3-W19-ESBL-03</strain>
    </source>
</reference>
<dbReference type="Gene3D" id="1.10.287.130">
    <property type="match status" value="1"/>
</dbReference>
<dbReference type="EMBL" id="AP022038">
    <property type="protein sequence ID" value="BBR39778.1"/>
    <property type="molecule type" value="Genomic_DNA"/>
</dbReference>
<dbReference type="CDD" id="cd17546">
    <property type="entry name" value="REC_hyHK_CKI1_RcsC-like"/>
    <property type="match status" value="1"/>
</dbReference>
<protein>
    <recommendedName>
        <fullName evidence="3">histidine kinase</fullName>
        <ecNumber evidence="3">2.7.13.3</ecNumber>
    </recommendedName>
</protein>
<dbReference type="PANTHER" id="PTHR43047:SF72">
    <property type="entry name" value="OSMOSENSING HISTIDINE PROTEIN KINASE SLN1"/>
    <property type="match status" value="1"/>
</dbReference>
<evidence type="ECO:0000256" key="5">
    <source>
        <dbReference type="ARBA" id="ARBA00022519"/>
    </source>
</evidence>
<dbReference type="Gene3D" id="3.40.190.10">
    <property type="entry name" value="Periplasmic binding protein-like II"/>
    <property type="match status" value="4"/>
</dbReference>
<comment type="catalytic activity">
    <reaction evidence="1">
        <text>ATP + protein L-histidine = ADP + protein N-phospho-L-histidine.</text>
        <dbReference type="EC" id="2.7.13.3"/>
    </reaction>
</comment>
<dbReference type="InterPro" id="IPR001789">
    <property type="entry name" value="Sig_transdc_resp-reg_receiver"/>
</dbReference>
<evidence type="ECO:0000256" key="9">
    <source>
        <dbReference type="ARBA" id="ARBA00022777"/>
    </source>
</evidence>
<evidence type="ECO:0000256" key="3">
    <source>
        <dbReference type="ARBA" id="ARBA00012438"/>
    </source>
</evidence>
<dbReference type="SUPFAM" id="SSF53850">
    <property type="entry name" value="Periplasmic binding protein-like II"/>
    <property type="match status" value="2"/>
</dbReference>
<evidence type="ECO:0000256" key="2">
    <source>
        <dbReference type="ARBA" id="ARBA00004429"/>
    </source>
</evidence>
<keyword evidence="8" id="KW-0812">Transmembrane</keyword>
<dbReference type="InterPro" id="IPR011006">
    <property type="entry name" value="CheY-like_superfamily"/>
</dbReference>
<dbReference type="Pfam" id="PF08447">
    <property type="entry name" value="PAS_3"/>
    <property type="match status" value="1"/>
</dbReference>
<dbReference type="GO" id="GO:0000155">
    <property type="term" value="F:phosphorelay sensor kinase activity"/>
    <property type="evidence" value="ECO:0007669"/>
    <property type="project" value="InterPro"/>
</dbReference>
<dbReference type="InterPro" id="IPR003594">
    <property type="entry name" value="HATPase_dom"/>
</dbReference>
<dbReference type="Proteomes" id="UP000515442">
    <property type="component" value="Chromosome"/>
</dbReference>
<keyword evidence="6" id="KW-0597">Phosphoprotein</keyword>
<evidence type="ECO:0000313" key="15">
    <source>
        <dbReference type="Proteomes" id="UP000515442"/>
    </source>
</evidence>
<dbReference type="SMART" id="SM00062">
    <property type="entry name" value="PBPb"/>
    <property type="match status" value="2"/>
</dbReference>
<dbReference type="SMART" id="SM00388">
    <property type="entry name" value="HisKA"/>
    <property type="match status" value="1"/>
</dbReference>
<dbReference type="CDD" id="cd00130">
    <property type="entry name" value="PAS"/>
    <property type="match status" value="1"/>
</dbReference>
<dbReference type="Pfam" id="PF00512">
    <property type="entry name" value="HisKA"/>
    <property type="match status" value="1"/>
</dbReference>
<keyword evidence="7" id="KW-0808">Transferase</keyword>
<dbReference type="InterPro" id="IPR004358">
    <property type="entry name" value="Sig_transdc_His_kin-like_C"/>
</dbReference>
<dbReference type="SUPFAM" id="SSF55874">
    <property type="entry name" value="ATPase domain of HSP90 chaperone/DNA topoisomerase II/histidine kinase"/>
    <property type="match status" value="1"/>
</dbReference>
<dbReference type="CDD" id="cd00082">
    <property type="entry name" value="HisKA"/>
    <property type="match status" value="1"/>
</dbReference>
<dbReference type="PROSITE" id="PS50894">
    <property type="entry name" value="HPT"/>
    <property type="match status" value="1"/>
</dbReference>
<dbReference type="GO" id="GO:0005886">
    <property type="term" value="C:plasma membrane"/>
    <property type="evidence" value="ECO:0007669"/>
    <property type="project" value="UniProtKB-SubCell"/>
</dbReference>
<dbReference type="PANTHER" id="PTHR43047">
    <property type="entry name" value="TWO-COMPONENT HISTIDINE PROTEIN KINASE"/>
    <property type="match status" value="1"/>
</dbReference>
<dbReference type="Gene3D" id="3.30.565.10">
    <property type="entry name" value="Histidine kinase-like ATPase, C-terminal domain"/>
    <property type="match status" value="1"/>
</dbReference>
<evidence type="ECO:0000256" key="11">
    <source>
        <dbReference type="ARBA" id="ARBA00022989"/>
    </source>
</evidence>